<dbReference type="STRING" id="1849047.A0A3D8ST04"/>
<accession>A0A3D8ST04</accession>
<proteinExistence type="predicted"/>
<dbReference type="Gene3D" id="2.170.270.10">
    <property type="entry name" value="SET domain"/>
    <property type="match status" value="1"/>
</dbReference>
<name>A0A3D8ST04_9HELO</name>
<dbReference type="Proteomes" id="UP000256645">
    <property type="component" value="Unassembled WGS sequence"/>
</dbReference>
<dbReference type="OrthoDB" id="265717at2759"/>
<protein>
    <recommendedName>
        <fullName evidence="1">SET domain-containing protein</fullName>
    </recommendedName>
</protein>
<dbReference type="EMBL" id="PDLM01000001">
    <property type="protein sequence ID" value="RDW89436.1"/>
    <property type="molecule type" value="Genomic_DNA"/>
</dbReference>
<organism evidence="2 3">
    <name type="scientific">Coleophoma cylindrospora</name>
    <dbReference type="NCBI Taxonomy" id="1849047"/>
    <lineage>
        <taxon>Eukaryota</taxon>
        <taxon>Fungi</taxon>
        <taxon>Dikarya</taxon>
        <taxon>Ascomycota</taxon>
        <taxon>Pezizomycotina</taxon>
        <taxon>Leotiomycetes</taxon>
        <taxon>Helotiales</taxon>
        <taxon>Dermateaceae</taxon>
        <taxon>Coleophoma</taxon>
    </lineage>
</organism>
<reference evidence="2 3" key="1">
    <citation type="journal article" date="2018" name="IMA Fungus">
        <title>IMA Genome-F 9: Draft genome sequence of Annulohypoxylon stygium, Aspergillus mulundensis, Berkeleyomyces basicola (syn. Thielaviopsis basicola), Ceratocystis smalleyi, two Cercospora beticola strains, Coleophoma cylindrospora, Fusarium fracticaudum, Phialophora cf. hyalina, and Morchella septimelata.</title>
        <authorList>
            <person name="Wingfield B.D."/>
            <person name="Bills G.F."/>
            <person name="Dong Y."/>
            <person name="Huang W."/>
            <person name="Nel W.J."/>
            <person name="Swalarsk-Parry B.S."/>
            <person name="Vaghefi N."/>
            <person name="Wilken P.M."/>
            <person name="An Z."/>
            <person name="de Beer Z.W."/>
            <person name="De Vos L."/>
            <person name="Chen L."/>
            <person name="Duong T.A."/>
            <person name="Gao Y."/>
            <person name="Hammerbacher A."/>
            <person name="Kikkert J.R."/>
            <person name="Li Y."/>
            <person name="Li H."/>
            <person name="Li K."/>
            <person name="Li Q."/>
            <person name="Liu X."/>
            <person name="Ma X."/>
            <person name="Naidoo K."/>
            <person name="Pethybridge S.J."/>
            <person name="Sun J."/>
            <person name="Steenkamp E.T."/>
            <person name="van der Nest M.A."/>
            <person name="van Wyk S."/>
            <person name="Wingfield M.J."/>
            <person name="Xiong C."/>
            <person name="Yue Q."/>
            <person name="Zhang X."/>
        </authorList>
    </citation>
    <scope>NUCLEOTIDE SEQUENCE [LARGE SCALE GENOMIC DNA]</scope>
    <source>
        <strain evidence="2 3">BP6252</strain>
    </source>
</reference>
<dbReference type="InterPro" id="IPR053185">
    <property type="entry name" value="SET_domain_protein"/>
</dbReference>
<feature type="domain" description="SET" evidence="1">
    <location>
        <begin position="1"/>
        <end position="184"/>
    </location>
</feature>
<dbReference type="InterPro" id="IPR046341">
    <property type="entry name" value="SET_dom_sf"/>
</dbReference>
<dbReference type="SUPFAM" id="SSF82199">
    <property type="entry name" value="SET domain"/>
    <property type="match status" value="1"/>
</dbReference>
<sequence length="272" mass="30508">MWEIRLAGPKGLGVFAKNFIPRGTRIFSEKPLLAILQGQDTSALYNATKQLSPDDRASLLSLSAHVTKESSFIRWNKASWYIMKETISDLNAKLRGRKKGTGNWRMPRFHAIGEHAAILSIFRSNAFKFGRTSQFHQAVFPRISRINHSCIPNAQGNFHEVLGKFNIHATRDIDVDEELTLNYLQEHGALRAARQLQLLNDYGFSCDCSACDVVRGQEGEGKRTEMLDVLRAFAEGAANEDIQNPGEELRTMQLFINLLEGEGIAGREVATM</sequence>
<dbReference type="Pfam" id="PF00856">
    <property type="entry name" value="SET"/>
    <property type="match status" value="1"/>
</dbReference>
<dbReference type="PANTHER" id="PTHR47332:SF4">
    <property type="entry name" value="SET DOMAIN-CONTAINING PROTEIN 5"/>
    <property type="match status" value="1"/>
</dbReference>
<keyword evidence="3" id="KW-1185">Reference proteome</keyword>
<dbReference type="SMART" id="SM00317">
    <property type="entry name" value="SET"/>
    <property type="match status" value="1"/>
</dbReference>
<evidence type="ECO:0000313" key="2">
    <source>
        <dbReference type="EMBL" id="RDW89436.1"/>
    </source>
</evidence>
<dbReference type="PROSITE" id="PS50280">
    <property type="entry name" value="SET"/>
    <property type="match status" value="1"/>
</dbReference>
<dbReference type="CDD" id="cd20071">
    <property type="entry name" value="SET_SMYD"/>
    <property type="match status" value="1"/>
</dbReference>
<evidence type="ECO:0000313" key="3">
    <source>
        <dbReference type="Proteomes" id="UP000256645"/>
    </source>
</evidence>
<evidence type="ECO:0000259" key="1">
    <source>
        <dbReference type="PROSITE" id="PS50280"/>
    </source>
</evidence>
<comment type="caution">
    <text evidence="2">The sequence shown here is derived from an EMBL/GenBank/DDBJ whole genome shotgun (WGS) entry which is preliminary data.</text>
</comment>
<dbReference type="AlphaFoldDB" id="A0A3D8ST04"/>
<dbReference type="PANTHER" id="PTHR47332">
    <property type="entry name" value="SET DOMAIN-CONTAINING PROTEIN 5"/>
    <property type="match status" value="1"/>
</dbReference>
<gene>
    <name evidence="2" type="ORF">BP6252_01468</name>
</gene>
<dbReference type="InterPro" id="IPR001214">
    <property type="entry name" value="SET_dom"/>
</dbReference>